<dbReference type="EMBL" id="CP019384">
    <property type="protein sequence ID" value="QAT16774.1"/>
    <property type="molecule type" value="Genomic_DNA"/>
</dbReference>
<gene>
    <name evidence="2" type="ORF">BU251_03000</name>
</gene>
<dbReference type="SUPFAM" id="SSF89550">
    <property type="entry name" value="PHP domain-like"/>
    <property type="match status" value="1"/>
</dbReference>
<evidence type="ECO:0000313" key="3">
    <source>
        <dbReference type="Proteomes" id="UP000287243"/>
    </source>
</evidence>
<reference evidence="2 3" key="1">
    <citation type="submission" date="2017-01" db="EMBL/GenBank/DDBJ databases">
        <title>First insights into the biology of 'candidatus Vampirococcus archaeovorus'.</title>
        <authorList>
            <person name="Kizina J."/>
            <person name="Jordan S."/>
            <person name="Stueber K."/>
            <person name="Reinhardt R."/>
            <person name="Harder J."/>
        </authorList>
    </citation>
    <scope>NUCLEOTIDE SEQUENCE [LARGE SCALE GENOMIC DNA]</scope>
    <source>
        <strain evidence="2 3">LiM</strain>
    </source>
</reference>
<dbReference type="Gene3D" id="3.20.20.140">
    <property type="entry name" value="Metal-dependent hydrolases"/>
    <property type="match status" value="1"/>
</dbReference>
<accession>A0A410P451</accession>
<dbReference type="Proteomes" id="UP000287243">
    <property type="component" value="Chromosome"/>
</dbReference>
<dbReference type="InterPro" id="IPR004013">
    <property type="entry name" value="PHP_dom"/>
</dbReference>
<dbReference type="Pfam" id="PF13263">
    <property type="entry name" value="PHP_C"/>
    <property type="match status" value="1"/>
</dbReference>
<dbReference type="OrthoDB" id="9804333at2"/>
<dbReference type="GO" id="GO:0035312">
    <property type="term" value="F:5'-3' DNA exonuclease activity"/>
    <property type="evidence" value="ECO:0007669"/>
    <property type="project" value="TreeGrafter"/>
</dbReference>
<dbReference type="KEGG" id="vai:BU251_03000"/>
<dbReference type="PANTHER" id="PTHR42924:SF3">
    <property type="entry name" value="POLYMERASE_HISTIDINOL PHOSPHATASE N-TERMINAL DOMAIN-CONTAINING PROTEIN"/>
    <property type="match status" value="1"/>
</dbReference>
<sequence length="220" mass="25072">MMTIDFHVHSRFSFDCFLEPAKIIDLARRHRIDGLAITDHDTIAGVEEFRRLAPDLYIITGQEISTRYGDILGLFLRHAVDAHDDIGRILEGIHTQGGLAVLAHPFKWPHLARADDFLRQFDAIEMFNARNNIPLPRLENHLAWRAVKRSGLAWVCGSDTHEGFEMGCGATVFDFSLSEASDERIKEAILKKGVRMFGREVPLIPEIISHFSRNLRSRRS</sequence>
<evidence type="ECO:0000259" key="1">
    <source>
        <dbReference type="SMART" id="SM00481"/>
    </source>
</evidence>
<proteinExistence type="predicted"/>
<dbReference type="AlphaFoldDB" id="A0A410P451"/>
<protein>
    <recommendedName>
        <fullName evidence="1">Polymerase/histidinol phosphatase N-terminal domain-containing protein</fullName>
    </recommendedName>
</protein>
<dbReference type="SMART" id="SM00481">
    <property type="entry name" value="POLIIIAc"/>
    <property type="match status" value="1"/>
</dbReference>
<dbReference type="PANTHER" id="PTHR42924">
    <property type="entry name" value="EXONUCLEASE"/>
    <property type="match status" value="1"/>
</dbReference>
<name>A0A410P451_VELA1</name>
<keyword evidence="3" id="KW-1185">Reference proteome</keyword>
<organism evidence="2 3">
    <name type="scientific">Velamenicoccus archaeovorus</name>
    <dbReference type="NCBI Taxonomy" id="1930593"/>
    <lineage>
        <taxon>Bacteria</taxon>
        <taxon>Pseudomonadati</taxon>
        <taxon>Candidatus Omnitrophota</taxon>
        <taxon>Candidatus Velamenicoccus</taxon>
    </lineage>
</organism>
<dbReference type="RefSeq" id="WP_128699412.1">
    <property type="nucleotide sequence ID" value="NZ_CP019384.1"/>
</dbReference>
<feature type="domain" description="Polymerase/histidinol phosphatase N-terminal" evidence="1">
    <location>
        <begin position="4"/>
        <end position="68"/>
    </location>
</feature>
<dbReference type="InterPro" id="IPR003141">
    <property type="entry name" value="Pol/His_phosphatase_N"/>
</dbReference>
<dbReference type="InterPro" id="IPR052018">
    <property type="entry name" value="PHP_domain"/>
</dbReference>
<dbReference type="Pfam" id="PF02811">
    <property type="entry name" value="PHP"/>
    <property type="match status" value="1"/>
</dbReference>
<dbReference type="GO" id="GO:0004534">
    <property type="term" value="F:5'-3' RNA exonuclease activity"/>
    <property type="evidence" value="ECO:0007669"/>
    <property type="project" value="TreeGrafter"/>
</dbReference>
<evidence type="ECO:0000313" key="2">
    <source>
        <dbReference type="EMBL" id="QAT16774.1"/>
    </source>
</evidence>
<dbReference type="InterPro" id="IPR016195">
    <property type="entry name" value="Pol/histidinol_Pase-like"/>
</dbReference>